<comment type="caution">
    <text evidence="9">The sequence shown here is derived from an EMBL/GenBank/DDBJ whole genome shotgun (WGS) entry which is preliminary data.</text>
</comment>
<evidence type="ECO:0000256" key="2">
    <source>
        <dbReference type="ARBA" id="ARBA00022485"/>
    </source>
</evidence>
<dbReference type="STRING" id="536227.Ccar_10560"/>
<dbReference type="SMART" id="SM00900">
    <property type="entry name" value="FMN_bind"/>
    <property type="match status" value="2"/>
</dbReference>
<keyword evidence="1" id="KW-0813">Transport</keyword>
<dbReference type="InterPro" id="IPR017896">
    <property type="entry name" value="4Fe4S_Fe-S-bd"/>
</dbReference>
<keyword evidence="7" id="KW-0472">Membrane</keyword>
<evidence type="ECO:0000313" key="10">
    <source>
        <dbReference type="Proteomes" id="UP000004198"/>
    </source>
</evidence>
<dbReference type="RefSeq" id="WP_007059376.1">
    <property type="nucleotide sequence ID" value="NZ_ACVI01000005.1"/>
</dbReference>
<feature type="transmembrane region" description="Helical" evidence="7">
    <location>
        <begin position="56"/>
        <end position="89"/>
    </location>
</feature>
<feature type="transmembrane region" description="Helical" evidence="7">
    <location>
        <begin position="12"/>
        <end position="31"/>
    </location>
</feature>
<feature type="domain" description="FMN-binding" evidence="8">
    <location>
        <begin position="315"/>
        <end position="387"/>
    </location>
</feature>
<dbReference type="EMBL" id="ACVI01000005">
    <property type="protein sequence ID" value="EET89052.1"/>
    <property type="molecule type" value="Genomic_DNA"/>
</dbReference>
<evidence type="ECO:0000256" key="5">
    <source>
        <dbReference type="ARBA" id="ARBA00023004"/>
    </source>
</evidence>
<keyword evidence="4" id="KW-0249">Electron transport</keyword>
<dbReference type="Proteomes" id="UP000004198">
    <property type="component" value="Unassembled WGS sequence"/>
</dbReference>
<dbReference type="AlphaFoldDB" id="C6PNX4"/>
<dbReference type="InterPro" id="IPR007329">
    <property type="entry name" value="FMN-bd"/>
</dbReference>
<keyword evidence="10" id="KW-1185">Reference proteome</keyword>
<proteinExistence type="predicted"/>
<dbReference type="eggNOG" id="COG3976">
    <property type="taxonomic scope" value="Bacteria"/>
</dbReference>
<dbReference type="OrthoDB" id="9806398at2"/>
<protein>
    <submittedName>
        <fullName evidence="9">FMN-binding domain protein</fullName>
    </submittedName>
</protein>
<keyword evidence="7" id="KW-1133">Transmembrane helix</keyword>
<organism evidence="9 10">
    <name type="scientific">Clostridium carboxidivorans P7</name>
    <dbReference type="NCBI Taxonomy" id="536227"/>
    <lineage>
        <taxon>Bacteria</taxon>
        <taxon>Bacillati</taxon>
        <taxon>Bacillota</taxon>
        <taxon>Clostridia</taxon>
        <taxon>Eubacteriales</taxon>
        <taxon>Clostridiaceae</taxon>
        <taxon>Clostridium</taxon>
    </lineage>
</organism>
<dbReference type="PATRIC" id="fig|536227.13.peg.2210"/>
<reference evidence="9 10" key="1">
    <citation type="submission" date="2009-06" db="EMBL/GenBank/DDBJ databases">
        <title>The draft genome of Clostridium carboxidivorans P7.</title>
        <authorList>
            <consortium name="US DOE Joint Genome Institute (JGI-PGF)"/>
            <person name="Lucas S."/>
            <person name="Copeland A."/>
            <person name="Lapidus A."/>
            <person name="Glavina del Rio T."/>
            <person name="Tice H."/>
            <person name="Bruce D."/>
            <person name="Goodwin L."/>
            <person name="Pitluck S."/>
            <person name="Larimer F."/>
            <person name="Land M.L."/>
            <person name="Hauser L."/>
            <person name="Hemme C.L."/>
        </authorList>
    </citation>
    <scope>NUCLEOTIDE SEQUENCE [LARGE SCALE GENOMIC DNA]</scope>
    <source>
        <strain evidence="9 10">P7</strain>
    </source>
</reference>
<feature type="transmembrane region" description="Helical" evidence="7">
    <location>
        <begin position="151"/>
        <end position="170"/>
    </location>
</feature>
<dbReference type="InterPro" id="IPR051684">
    <property type="entry name" value="Electron_Trans/Redox"/>
</dbReference>
<evidence type="ECO:0000256" key="3">
    <source>
        <dbReference type="ARBA" id="ARBA00022723"/>
    </source>
</evidence>
<evidence type="ECO:0000256" key="7">
    <source>
        <dbReference type="SAM" id="Phobius"/>
    </source>
</evidence>
<dbReference type="GO" id="GO:0051539">
    <property type="term" value="F:4 iron, 4 sulfur cluster binding"/>
    <property type="evidence" value="ECO:0007669"/>
    <property type="project" value="UniProtKB-KW"/>
</dbReference>
<evidence type="ECO:0000256" key="6">
    <source>
        <dbReference type="ARBA" id="ARBA00023014"/>
    </source>
</evidence>
<dbReference type="GO" id="GO:0010181">
    <property type="term" value="F:FMN binding"/>
    <property type="evidence" value="ECO:0007669"/>
    <property type="project" value="InterPro"/>
</dbReference>
<sequence>MIKKIPKLQIIRHITQIIFLIFIPELFTLVFSQLKEIYSMIVKGNFNIGEAWPHLIGAIIIMTLTIILGRFFCGWFCTFGAVNDFIYLVSHKLFKIKFRVNEEIDSKLKYIKYVVLLFIAAVIWTSGSSYFDSYSPWNAFAGMDNISGAVVQYTAGFIILAFIAIGAIFIERFFCRYLCPLGAVFSVLSKLRIFKISKPTDECGNCRLCTNNCSMGIGLYKMEKVSSGECINCFKCIEVCHRKNPQASILNERVNPLFPSAVAIAAFTGLNSLGSVMSKNNSAAHVGSTNNISADNNSSKEDKYKDGTYTGIGHGKNPDLKVSVTIKDGKIASVEIVSANEPKGKEAFSVVPKEIIGSQSTSVDAVTGATLTSKGIMEAVNDALKQAKISNVSTDSSSKENKYKDGTYTGIGHGKNPDLKVSVTVKDSKIASVEIVSANEPKGKEPINVIPKEIIAAQTTSVDAVTGATLTSKGIMMAVNDALSKAQK</sequence>
<gene>
    <name evidence="9" type="ORF">CcarbDRAFT_0491</name>
</gene>
<dbReference type="PANTHER" id="PTHR30176">
    <property type="entry name" value="FERREDOXIN-TYPE PROTEIN NAPH"/>
    <property type="match status" value="1"/>
</dbReference>
<dbReference type="PANTHER" id="PTHR30176:SF3">
    <property type="entry name" value="FERREDOXIN-TYPE PROTEIN NAPH"/>
    <property type="match status" value="1"/>
</dbReference>
<keyword evidence="6" id="KW-0411">Iron-sulfur</keyword>
<accession>C6PNX4</accession>
<dbReference type="SUPFAM" id="SSF54862">
    <property type="entry name" value="4Fe-4S ferredoxins"/>
    <property type="match status" value="1"/>
</dbReference>
<feature type="transmembrane region" description="Helical" evidence="7">
    <location>
        <begin position="110"/>
        <end position="131"/>
    </location>
</feature>
<evidence type="ECO:0000256" key="1">
    <source>
        <dbReference type="ARBA" id="ARBA00022448"/>
    </source>
</evidence>
<evidence type="ECO:0000259" key="8">
    <source>
        <dbReference type="SMART" id="SM00900"/>
    </source>
</evidence>
<dbReference type="GO" id="GO:0046872">
    <property type="term" value="F:metal ion binding"/>
    <property type="evidence" value="ECO:0007669"/>
    <property type="project" value="UniProtKB-KW"/>
</dbReference>
<dbReference type="GO" id="GO:0005886">
    <property type="term" value="C:plasma membrane"/>
    <property type="evidence" value="ECO:0007669"/>
    <property type="project" value="TreeGrafter"/>
</dbReference>
<evidence type="ECO:0000313" key="9">
    <source>
        <dbReference type="EMBL" id="EET89052.1"/>
    </source>
</evidence>
<keyword evidence="7" id="KW-0812">Transmembrane</keyword>
<dbReference type="KEGG" id="cck:Ccar_10560"/>
<keyword evidence="5" id="KW-0408">Iron</keyword>
<dbReference type="Pfam" id="PF12801">
    <property type="entry name" value="Fer4_5"/>
    <property type="match status" value="2"/>
</dbReference>
<name>C6PNX4_9CLOT</name>
<keyword evidence="3" id="KW-0479">Metal-binding</keyword>
<dbReference type="Pfam" id="PF04205">
    <property type="entry name" value="FMN_bind"/>
    <property type="match status" value="2"/>
</dbReference>
<evidence type="ECO:0000256" key="4">
    <source>
        <dbReference type="ARBA" id="ARBA00022982"/>
    </source>
</evidence>
<dbReference type="Gene3D" id="3.90.1010.20">
    <property type="match status" value="2"/>
</dbReference>
<feature type="domain" description="FMN-binding" evidence="8">
    <location>
        <begin position="414"/>
        <end position="486"/>
    </location>
</feature>
<dbReference type="eggNOG" id="COG0348">
    <property type="taxonomic scope" value="Bacteria"/>
</dbReference>
<keyword evidence="2" id="KW-0004">4Fe-4S</keyword>